<evidence type="ECO:0000313" key="2">
    <source>
        <dbReference type="Proteomes" id="UP001157439"/>
    </source>
</evidence>
<dbReference type="Proteomes" id="UP001157439">
    <property type="component" value="Unassembled WGS sequence"/>
</dbReference>
<protein>
    <submittedName>
        <fullName evidence="1">DUF4826 domain-containing protein</fullName>
    </submittedName>
</protein>
<name>A0AA37TUE4_9GAMM</name>
<dbReference type="RefSeq" id="WP_095499136.1">
    <property type="nucleotide sequence ID" value="NZ_BSPO01000003.1"/>
</dbReference>
<dbReference type="EMBL" id="BSPO01000003">
    <property type="protein sequence ID" value="GLS84672.1"/>
    <property type="molecule type" value="Genomic_DNA"/>
</dbReference>
<gene>
    <name evidence="1" type="ORF">GCM10007894_26490</name>
</gene>
<sequence>MSEQQVPTIENEEQEAQWAREQFQKANRFLAEKGIVPGQVKLSDSRFLAPALAVWKLSSEQPKGEYWVVAGEVPTDFVKASAAATARDAIRYFSLQWQIKAQQLIDTGAVKDPTQAKFAQTLVSKAEALYRLHDNNKLWTNENS</sequence>
<accession>A0AA37TUE4</accession>
<proteinExistence type="predicted"/>
<organism evidence="1 2">
    <name type="scientific">Paraferrimonas haliotis</name>
    <dbReference type="NCBI Taxonomy" id="2013866"/>
    <lineage>
        <taxon>Bacteria</taxon>
        <taxon>Pseudomonadati</taxon>
        <taxon>Pseudomonadota</taxon>
        <taxon>Gammaproteobacteria</taxon>
        <taxon>Alteromonadales</taxon>
        <taxon>Ferrimonadaceae</taxon>
        <taxon>Paraferrimonas</taxon>
    </lineage>
</organism>
<comment type="caution">
    <text evidence="1">The sequence shown here is derived from an EMBL/GenBank/DDBJ whole genome shotgun (WGS) entry which is preliminary data.</text>
</comment>
<dbReference type="AlphaFoldDB" id="A0AA37TUE4"/>
<reference evidence="1 2" key="1">
    <citation type="journal article" date="2014" name="Int. J. Syst. Evol. Microbiol.">
        <title>Complete genome sequence of Corynebacterium casei LMG S-19264T (=DSM 44701T), isolated from a smear-ripened cheese.</title>
        <authorList>
            <consortium name="US DOE Joint Genome Institute (JGI-PGF)"/>
            <person name="Walter F."/>
            <person name="Albersmeier A."/>
            <person name="Kalinowski J."/>
            <person name="Ruckert C."/>
        </authorList>
    </citation>
    <scope>NUCLEOTIDE SEQUENCE [LARGE SCALE GENOMIC DNA]</scope>
    <source>
        <strain evidence="1 2">NBRC 112785</strain>
    </source>
</reference>
<evidence type="ECO:0000313" key="1">
    <source>
        <dbReference type="EMBL" id="GLS84672.1"/>
    </source>
</evidence>
<dbReference type="Pfam" id="PF16108">
    <property type="entry name" value="DUF4826"/>
    <property type="match status" value="1"/>
</dbReference>
<keyword evidence="2" id="KW-1185">Reference proteome</keyword>
<dbReference type="InterPro" id="IPR032251">
    <property type="entry name" value="DUF4826"/>
</dbReference>